<dbReference type="EMBL" id="BKCJ010004272">
    <property type="protein sequence ID" value="GEU60046.1"/>
    <property type="molecule type" value="Genomic_DNA"/>
</dbReference>
<feature type="compositionally biased region" description="Basic and acidic residues" evidence="1">
    <location>
        <begin position="267"/>
        <end position="286"/>
    </location>
</feature>
<evidence type="ECO:0000313" key="3">
    <source>
        <dbReference type="EMBL" id="GEU60046.1"/>
    </source>
</evidence>
<sequence>MPQKEETFQDILDIIKASPCFKAFTITANVQEIYMQQFWFTVKKLKKTPFYEFDLDDKKFQVDVEVLREILTICLRVPNEDFVTPPSEEDLPAFLIRFGYKGIKQSEAYQTFIKYSTGLIPPKKSRGKGSQGKKLAVAPKHASVEVFDESHPELANRQTGKSINLAEAEEEEAARRVHTTHERLVMESDPKPSRRRPFSIAFRDTSKEESEYSKEENVDEEIEWVSTDEDKEKQDDQDDDDDRSIDIEKTNDEEKIDDEKDDEEITDAVKVDAEKTKVKDDQAKDDSAQDNQATIYKNQFTIGYSNLTRSSLDSVSISTQCTCIGDLKQAILSTASPPPPSVTNLTHVLQQQIIPIPTPPITTAAPAATTVLDPFPTNIQIVSKL</sequence>
<accession>A0A6L2JSN3</accession>
<dbReference type="EMBL" id="BKCJ010001074">
    <property type="protein sequence ID" value="GEU38624.1"/>
    <property type="molecule type" value="Genomic_DNA"/>
</dbReference>
<feature type="compositionally biased region" description="Basic and acidic residues" evidence="1">
    <location>
        <begin position="244"/>
        <end position="253"/>
    </location>
</feature>
<evidence type="ECO:0000256" key="1">
    <source>
        <dbReference type="SAM" id="MobiDB-lite"/>
    </source>
</evidence>
<organism evidence="2">
    <name type="scientific">Tanacetum cinerariifolium</name>
    <name type="common">Dalmatian daisy</name>
    <name type="synonym">Chrysanthemum cinerariifolium</name>
    <dbReference type="NCBI Taxonomy" id="118510"/>
    <lineage>
        <taxon>Eukaryota</taxon>
        <taxon>Viridiplantae</taxon>
        <taxon>Streptophyta</taxon>
        <taxon>Embryophyta</taxon>
        <taxon>Tracheophyta</taxon>
        <taxon>Spermatophyta</taxon>
        <taxon>Magnoliopsida</taxon>
        <taxon>eudicotyledons</taxon>
        <taxon>Gunneridae</taxon>
        <taxon>Pentapetalae</taxon>
        <taxon>asterids</taxon>
        <taxon>campanulids</taxon>
        <taxon>Asterales</taxon>
        <taxon>Asteraceae</taxon>
        <taxon>Asteroideae</taxon>
        <taxon>Anthemideae</taxon>
        <taxon>Anthemidinae</taxon>
        <taxon>Tanacetum</taxon>
    </lineage>
</organism>
<comment type="caution">
    <text evidence="2">The sequence shown here is derived from an EMBL/GenBank/DDBJ whole genome shotgun (WGS) entry which is preliminary data.</text>
</comment>
<reference evidence="2" key="1">
    <citation type="journal article" date="2019" name="Sci. Rep.">
        <title>Draft genome of Tanacetum cinerariifolium, the natural source of mosquito coil.</title>
        <authorList>
            <person name="Yamashiro T."/>
            <person name="Shiraishi A."/>
            <person name="Satake H."/>
            <person name="Nakayama K."/>
        </authorList>
    </citation>
    <scope>NUCLEOTIDE SEQUENCE</scope>
</reference>
<evidence type="ECO:0000313" key="2">
    <source>
        <dbReference type="EMBL" id="GEU38624.1"/>
    </source>
</evidence>
<feature type="compositionally biased region" description="Basic and acidic residues" evidence="1">
    <location>
        <begin position="204"/>
        <end position="216"/>
    </location>
</feature>
<protein>
    <submittedName>
        <fullName evidence="2">Uncharacterized protein</fullName>
    </submittedName>
</protein>
<dbReference type="AlphaFoldDB" id="A0A6L2JSN3"/>
<name>A0A6L2JSN3_TANCI</name>
<proteinExistence type="predicted"/>
<feature type="compositionally biased region" description="Acidic residues" evidence="1">
    <location>
        <begin position="254"/>
        <end position="266"/>
    </location>
</feature>
<gene>
    <name evidence="2" type="ORF">Tci_010602</name>
    <name evidence="3" type="ORF">Tci_032024</name>
</gene>
<feature type="region of interest" description="Disordered" evidence="1">
    <location>
        <begin position="146"/>
        <end position="286"/>
    </location>
</feature>
<feature type="compositionally biased region" description="Acidic residues" evidence="1">
    <location>
        <begin position="217"/>
        <end position="227"/>
    </location>
</feature>
<feature type="compositionally biased region" description="Basic and acidic residues" evidence="1">
    <location>
        <begin position="173"/>
        <end position="192"/>
    </location>
</feature>